<gene>
    <name evidence="9" type="ORF">SADUNF_Sadunf14G0140500</name>
</gene>
<keyword evidence="4 5" id="KW-0472">Membrane</keyword>
<dbReference type="InterPro" id="IPR045095">
    <property type="entry name" value="ACDP"/>
</dbReference>
<name>A0A835ML66_9ROSI</name>
<feature type="compositionally biased region" description="Basic and acidic residues" evidence="6">
    <location>
        <begin position="346"/>
        <end position="369"/>
    </location>
</feature>
<evidence type="ECO:0000256" key="4">
    <source>
        <dbReference type="ARBA" id="ARBA00023136"/>
    </source>
</evidence>
<accession>A0A835ML66</accession>
<feature type="compositionally biased region" description="Low complexity" evidence="6">
    <location>
        <begin position="509"/>
        <end position="539"/>
    </location>
</feature>
<dbReference type="Gene3D" id="3.10.580.10">
    <property type="entry name" value="CBS-domain"/>
    <property type="match status" value="1"/>
</dbReference>
<feature type="domain" description="CNNM transmembrane" evidence="8">
    <location>
        <begin position="8"/>
        <end position="191"/>
    </location>
</feature>
<feature type="region of interest" description="Disordered" evidence="6">
    <location>
        <begin position="488"/>
        <end position="551"/>
    </location>
</feature>
<dbReference type="InterPro" id="IPR044751">
    <property type="entry name" value="Ion_transp-like_CBS"/>
</dbReference>
<evidence type="ECO:0000313" key="10">
    <source>
        <dbReference type="Proteomes" id="UP000657918"/>
    </source>
</evidence>
<keyword evidence="2 5" id="KW-0812">Transmembrane</keyword>
<feature type="compositionally biased region" description="Polar residues" evidence="6">
    <location>
        <begin position="540"/>
        <end position="551"/>
    </location>
</feature>
<dbReference type="CDD" id="cd04590">
    <property type="entry name" value="CBS_pair_CorC_HlyC_assoc"/>
    <property type="match status" value="1"/>
</dbReference>
<evidence type="ECO:0000256" key="3">
    <source>
        <dbReference type="ARBA" id="ARBA00022989"/>
    </source>
</evidence>
<evidence type="ECO:0000313" key="9">
    <source>
        <dbReference type="EMBL" id="KAF9669755.1"/>
    </source>
</evidence>
<evidence type="ECO:0000256" key="1">
    <source>
        <dbReference type="ARBA" id="ARBA00004141"/>
    </source>
</evidence>
<evidence type="ECO:0000256" key="6">
    <source>
        <dbReference type="SAM" id="MobiDB-lite"/>
    </source>
</evidence>
<feature type="region of interest" description="Disordered" evidence="6">
    <location>
        <begin position="346"/>
        <end position="411"/>
    </location>
</feature>
<keyword evidence="10" id="KW-1185">Reference proteome</keyword>
<dbReference type="PANTHER" id="PTHR12064">
    <property type="entry name" value="METAL TRANSPORTER CNNM"/>
    <property type="match status" value="1"/>
</dbReference>
<dbReference type="Proteomes" id="UP000657918">
    <property type="component" value="Unassembled WGS sequence"/>
</dbReference>
<feature type="transmembrane region" description="Helical" evidence="7">
    <location>
        <begin position="12"/>
        <end position="42"/>
    </location>
</feature>
<comment type="caution">
    <text evidence="9">The sequence shown here is derived from an EMBL/GenBank/DDBJ whole genome shotgun (WGS) entry which is preliminary data.</text>
</comment>
<dbReference type="GO" id="GO:0016020">
    <property type="term" value="C:membrane"/>
    <property type="evidence" value="ECO:0007669"/>
    <property type="project" value="UniProtKB-SubCell"/>
</dbReference>
<dbReference type="GO" id="GO:0010960">
    <property type="term" value="P:magnesium ion homeostasis"/>
    <property type="evidence" value="ECO:0007669"/>
    <property type="project" value="InterPro"/>
</dbReference>
<organism evidence="9 10">
    <name type="scientific">Salix dunnii</name>
    <dbReference type="NCBI Taxonomy" id="1413687"/>
    <lineage>
        <taxon>Eukaryota</taxon>
        <taxon>Viridiplantae</taxon>
        <taxon>Streptophyta</taxon>
        <taxon>Embryophyta</taxon>
        <taxon>Tracheophyta</taxon>
        <taxon>Spermatophyta</taxon>
        <taxon>Magnoliopsida</taxon>
        <taxon>eudicotyledons</taxon>
        <taxon>Gunneridae</taxon>
        <taxon>Pentapetalae</taxon>
        <taxon>rosids</taxon>
        <taxon>fabids</taxon>
        <taxon>Malpighiales</taxon>
        <taxon>Salicaceae</taxon>
        <taxon>Saliceae</taxon>
        <taxon>Salix</taxon>
    </lineage>
</organism>
<feature type="transmembrane region" description="Helical" evidence="7">
    <location>
        <begin position="97"/>
        <end position="116"/>
    </location>
</feature>
<evidence type="ECO:0000259" key="8">
    <source>
        <dbReference type="PROSITE" id="PS51846"/>
    </source>
</evidence>
<dbReference type="OrthoDB" id="5353557at2759"/>
<evidence type="ECO:0000256" key="5">
    <source>
        <dbReference type="PROSITE-ProRule" id="PRU01193"/>
    </source>
</evidence>
<evidence type="ECO:0000256" key="2">
    <source>
        <dbReference type="ARBA" id="ARBA00022692"/>
    </source>
</evidence>
<dbReference type="GO" id="GO:0030026">
    <property type="term" value="P:intracellular manganese ion homeostasis"/>
    <property type="evidence" value="ECO:0007669"/>
    <property type="project" value="TreeGrafter"/>
</dbReference>
<dbReference type="EMBL" id="JADGMS010000014">
    <property type="protein sequence ID" value="KAF9669755.1"/>
    <property type="molecule type" value="Genomic_DNA"/>
</dbReference>
<feature type="transmembrane region" description="Helical" evidence="7">
    <location>
        <begin position="123"/>
        <end position="147"/>
    </location>
</feature>
<reference evidence="9 10" key="1">
    <citation type="submission" date="2020-10" db="EMBL/GenBank/DDBJ databases">
        <title>Plant Genome Project.</title>
        <authorList>
            <person name="Zhang R.-G."/>
        </authorList>
    </citation>
    <scope>NUCLEOTIDE SEQUENCE [LARGE SCALE GENOMIC DNA]</scope>
    <source>
        <strain evidence="9">FAFU-HL-1</strain>
        <tissue evidence="9">Leaf</tissue>
    </source>
</reference>
<evidence type="ECO:0000256" key="7">
    <source>
        <dbReference type="SAM" id="Phobius"/>
    </source>
</evidence>
<sequence>MASDVGCCGSKFMLYMVIIIGLVTFAGLMAGLTLGLMSLGLVDLEVLIKSGRPQDRIHAAKILPVVKNQHLLLCTLLIGNSLAMEALPIFLDKLVPPWAAILVSVTLILMFGEILPQAVCTRYGLTVGATLAPLVRALLLLFFPISYPISKVLDWMLGKGHAVLLRRAELKTFVNFHGNEAGRGGDLTHDETTIITGALELTEKTAKDAMTPISKAFSLDLDATLNLWVYEFLPILAIMFHSFFFFFSDQKLSVQSRETLNAIMTMGHSRVPVYAGKPTNIIGLFLVKNLLAVDPEDAVPLKKMIIRKIPRVSEDLPLYDILNEFQKGHSHIAVVYKDLNGNKDTSKNEFKDSCRKRGKTETSHGKGDSEAGSTSAIPNKKSALDSDDNQTAATKNDGGQRIKKSPPFNPAYKKRHKGCSFCILDVEKAPIPEFPFNEEVVGVITMEDVIEELLQGQVIETAYMEEILDETDEYVNIHNRIKINMHASQDKAPQSTSLPSAIDASVTGTASPSSLLSTAPTPTFSVSSGTSLTSSPTTTNQVSEGDSSKNQ</sequence>
<dbReference type="AlphaFoldDB" id="A0A835ML66"/>
<keyword evidence="3 5" id="KW-1133">Transmembrane helix</keyword>
<proteinExistence type="predicted"/>
<dbReference type="GO" id="GO:0005737">
    <property type="term" value="C:cytoplasm"/>
    <property type="evidence" value="ECO:0007669"/>
    <property type="project" value="TreeGrafter"/>
</dbReference>
<dbReference type="PANTHER" id="PTHR12064:SF76">
    <property type="entry name" value="CNNM TRANSMEMBRANE DOMAIN-CONTAINING PROTEIN"/>
    <property type="match status" value="1"/>
</dbReference>
<protein>
    <recommendedName>
        <fullName evidence="8">CNNM transmembrane domain-containing protein</fullName>
    </recommendedName>
</protein>
<dbReference type="SUPFAM" id="SSF54631">
    <property type="entry name" value="CBS-domain pair"/>
    <property type="match status" value="1"/>
</dbReference>
<dbReference type="InterPro" id="IPR002550">
    <property type="entry name" value="CNNM"/>
</dbReference>
<dbReference type="Pfam" id="PF01595">
    <property type="entry name" value="CNNM"/>
    <property type="match status" value="1"/>
</dbReference>
<dbReference type="PROSITE" id="PS51846">
    <property type="entry name" value="CNNM"/>
    <property type="match status" value="1"/>
</dbReference>
<dbReference type="InterPro" id="IPR046342">
    <property type="entry name" value="CBS_dom_sf"/>
</dbReference>
<comment type="subcellular location">
    <subcellularLocation>
        <location evidence="1">Membrane</location>
        <topology evidence="1">Multi-pass membrane protein</topology>
    </subcellularLocation>
</comment>
<feature type="transmembrane region" description="Helical" evidence="7">
    <location>
        <begin position="227"/>
        <end position="247"/>
    </location>
</feature>